<dbReference type="EMBL" id="PXOT01000025">
    <property type="protein sequence ID" value="PSG87774.1"/>
    <property type="molecule type" value="Genomic_DNA"/>
</dbReference>
<organism evidence="1 2">
    <name type="scientific">Mesoflavibacter zeaxanthinifaciens subsp. sabulilitoris</name>
    <dbReference type="NCBI Taxonomy" id="1520893"/>
    <lineage>
        <taxon>Bacteria</taxon>
        <taxon>Pseudomonadati</taxon>
        <taxon>Bacteroidota</taxon>
        <taxon>Flavobacteriia</taxon>
        <taxon>Flavobacteriales</taxon>
        <taxon>Flavobacteriaceae</taxon>
        <taxon>Mesoflavibacter</taxon>
    </lineage>
</organism>
<dbReference type="InterPro" id="IPR036583">
    <property type="entry name" value="23S_rRNA_IVS_sf"/>
</dbReference>
<dbReference type="SUPFAM" id="SSF158446">
    <property type="entry name" value="IVS-encoded protein-like"/>
    <property type="match status" value="1"/>
</dbReference>
<evidence type="ECO:0000313" key="1">
    <source>
        <dbReference type="EMBL" id="PSG87774.1"/>
    </source>
</evidence>
<dbReference type="PANTHER" id="PTHR38471">
    <property type="entry name" value="FOUR HELIX BUNDLE PROTEIN"/>
    <property type="match status" value="1"/>
</dbReference>
<comment type="caution">
    <text evidence="1">The sequence shown here is derived from an EMBL/GenBank/DDBJ whole genome shotgun (WGS) entry which is preliminary data.</text>
</comment>
<dbReference type="RefSeq" id="WP_027880921.1">
    <property type="nucleotide sequence ID" value="NZ_JACHWV010000004.1"/>
</dbReference>
<dbReference type="PANTHER" id="PTHR38471:SF2">
    <property type="entry name" value="FOUR HELIX BUNDLE PROTEIN"/>
    <property type="match status" value="1"/>
</dbReference>
<dbReference type="Gene3D" id="1.20.1440.60">
    <property type="entry name" value="23S rRNA-intervening sequence"/>
    <property type="match status" value="1"/>
</dbReference>
<gene>
    <name evidence="1" type="ORF">C7H61_11210</name>
</gene>
<reference evidence="1 2" key="1">
    <citation type="submission" date="2018-03" db="EMBL/GenBank/DDBJ databases">
        <title>Mesoflavibacter sp. HG37 and Mesoflavibacter sp. HG96 sp.nov., two marine bacteria isolated from seawater of Western Pacific Ocean.</title>
        <authorList>
            <person name="Cheng H."/>
            <person name="Wu Y.-H."/>
            <person name="Guo L.-L."/>
            <person name="Xu X.-W."/>
        </authorList>
    </citation>
    <scope>NUCLEOTIDE SEQUENCE [LARGE SCALE GENOMIC DNA]</scope>
    <source>
        <strain evidence="1 2">KCTC 42117</strain>
    </source>
</reference>
<dbReference type="InterPro" id="IPR012657">
    <property type="entry name" value="23S_rRNA-intervening_sequence"/>
</dbReference>
<accession>A0A2T1N7C2</accession>
<dbReference type="AlphaFoldDB" id="A0A2T1N7C2"/>
<keyword evidence="2" id="KW-1185">Reference proteome</keyword>
<proteinExistence type="predicted"/>
<evidence type="ECO:0000313" key="2">
    <source>
        <dbReference type="Proteomes" id="UP000238430"/>
    </source>
</evidence>
<dbReference type="PIRSF" id="PIRSF035652">
    <property type="entry name" value="CHP02436"/>
    <property type="match status" value="1"/>
</dbReference>
<protein>
    <submittedName>
        <fullName evidence="1">Four helix bundle protein</fullName>
    </submittedName>
</protein>
<dbReference type="Proteomes" id="UP000238430">
    <property type="component" value="Unassembled WGS sequence"/>
</dbReference>
<dbReference type="OrthoDB" id="285993at2"/>
<name>A0A2T1N7C2_9FLAO</name>
<dbReference type="Pfam" id="PF05635">
    <property type="entry name" value="23S_rRNA_IVP"/>
    <property type="match status" value="1"/>
</dbReference>
<dbReference type="NCBIfam" id="TIGR02436">
    <property type="entry name" value="four helix bundle protein"/>
    <property type="match status" value="1"/>
</dbReference>
<sequence>MSKQANNPLADKSYQLALQIVNVYKELTNSKKEFILSKQLLRSGTSIGANVTEANGAISNADFSAKISIAYKESLETKYWLSLLKDSDFLSKIEFDKLHSNTDELSKILFSILKKTRINKIP</sequence>